<evidence type="ECO:0000256" key="6">
    <source>
        <dbReference type="ARBA" id="ARBA00022989"/>
    </source>
</evidence>
<reference evidence="10" key="1">
    <citation type="submission" date="2017-09" db="EMBL/GenBank/DDBJ databases">
        <title>Depth-based differentiation of microbial function through sediment-hosted aquifers and enrichment of novel symbionts in the deep terrestrial subsurface.</title>
        <authorList>
            <person name="Probst A.J."/>
            <person name="Ladd B."/>
            <person name="Jarett J.K."/>
            <person name="Geller-Mcgrath D.E."/>
            <person name="Sieber C.M.K."/>
            <person name="Emerson J.B."/>
            <person name="Anantharaman K."/>
            <person name="Thomas B.C."/>
            <person name="Malmstrom R."/>
            <person name="Stieglmeier M."/>
            <person name="Klingl A."/>
            <person name="Woyke T."/>
            <person name="Ryan C.M."/>
            <person name="Banfield J.F."/>
        </authorList>
    </citation>
    <scope>NUCLEOTIDE SEQUENCE [LARGE SCALE GENOMIC DNA]</scope>
</reference>
<dbReference type="InterPro" id="IPR050297">
    <property type="entry name" value="LipidA_mod_glycosyltrf_83"/>
</dbReference>
<feature type="transmembrane region" description="Helical" evidence="8">
    <location>
        <begin position="297"/>
        <end position="313"/>
    </location>
</feature>
<comment type="caution">
    <text evidence="9">The sequence shown here is derived from an EMBL/GenBank/DDBJ whole genome shotgun (WGS) entry which is preliminary data.</text>
</comment>
<evidence type="ECO:0000256" key="4">
    <source>
        <dbReference type="ARBA" id="ARBA00022679"/>
    </source>
</evidence>
<comment type="subcellular location">
    <subcellularLocation>
        <location evidence="1">Cell membrane</location>
        <topology evidence="1">Multi-pass membrane protein</topology>
    </subcellularLocation>
</comment>
<feature type="transmembrane region" description="Helical" evidence="8">
    <location>
        <begin position="175"/>
        <end position="195"/>
    </location>
</feature>
<evidence type="ECO:0000256" key="5">
    <source>
        <dbReference type="ARBA" id="ARBA00022692"/>
    </source>
</evidence>
<evidence type="ECO:0000256" key="3">
    <source>
        <dbReference type="ARBA" id="ARBA00022676"/>
    </source>
</evidence>
<evidence type="ECO:0000313" key="9">
    <source>
        <dbReference type="EMBL" id="PIU36826.1"/>
    </source>
</evidence>
<sequence>MFNKKILLIFLFAFLIRLIALNQSLWLDEAITASVVKNFSFLQIITKFSPTDFHPPLYYLFMKLWTNMFGYSEIALRMPSVLFSLGTGWVVYLIGGVWSAVFFLFNPLIVYYSQEARMYMIVTFFLTVALYYFLKNRNQIIFGLFISLALLTFYGSIFLIVSFLLFSLYKKNYKFFLLNTFYLILTTLIISPLLYQQLINSKVALSQVTNWSIVLGKANLKNLLLIPIKFSIGRISFYPKWLYWGIAGTWTAFILFIIRKTVLLIRTVLIKTVFYLLIFPLILGFLVSFFTPMLQHFRFIYLIPILAIILASGKKTSMYRYIEVIGFVIFSLVYLLSSQFHREDWKSLVKSLPKNVPVYMILSSSDPVKYYSQSSNVLTLESSKDSKQKEIIIIPYTADIYGLDYKTLLSKNGYQLKKEVSFREVTYERWAK</sequence>
<name>A0A2M6YTM5_9BACT</name>
<keyword evidence="5 8" id="KW-0812">Transmembrane</keyword>
<dbReference type="PANTHER" id="PTHR33908">
    <property type="entry name" value="MANNOSYLTRANSFERASE YKCB-RELATED"/>
    <property type="match status" value="1"/>
</dbReference>
<dbReference type="GO" id="GO:0016763">
    <property type="term" value="F:pentosyltransferase activity"/>
    <property type="evidence" value="ECO:0007669"/>
    <property type="project" value="TreeGrafter"/>
</dbReference>
<feature type="transmembrane region" description="Helical" evidence="8">
    <location>
        <begin position="88"/>
        <end position="110"/>
    </location>
</feature>
<feature type="transmembrane region" description="Helical" evidence="8">
    <location>
        <begin position="319"/>
        <end position="337"/>
    </location>
</feature>
<organism evidence="9 10">
    <name type="scientific">Candidatus Roizmanbacteria bacterium CG07_land_8_20_14_0_80_34_15</name>
    <dbReference type="NCBI Taxonomy" id="1974849"/>
    <lineage>
        <taxon>Bacteria</taxon>
        <taxon>Candidatus Roizmaniibacteriota</taxon>
    </lineage>
</organism>
<feature type="transmembrane region" description="Helical" evidence="8">
    <location>
        <begin position="241"/>
        <end position="258"/>
    </location>
</feature>
<keyword evidence="6 8" id="KW-1133">Transmembrane helix</keyword>
<dbReference type="GO" id="GO:0009103">
    <property type="term" value="P:lipopolysaccharide biosynthetic process"/>
    <property type="evidence" value="ECO:0007669"/>
    <property type="project" value="UniProtKB-ARBA"/>
</dbReference>
<accession>A0A2M6YTM5</accession>
<keyword evidence="2" id="KW-1003">Cell membrane</keyword>
<feature type="transmembrane region" description="Helical" evidence="8">
    <location>
        <begin position="141"/>
        <end position="169"/>
    </location>
</feature>
<keyword evidence="3" id="KW-0328">Glycosyltransferase</keyword>
<keyword evidence="7 8" id="KW-0472">Membrane</keyword>
<evidence type="ECO:0000256" key="2">
    <source>
        <dbReference type="ARBA" id="ARBA00022475"/>
    </source>
</evidence>
<dbReference type="Proteomes" id="UP000230184">
    <property type="component" value="Unassembled WGS sequence"/>
</dbReference>
<dbReference type="PANTHER" id="PTHR33908:SF11">
    <property type="entry name" value="MEMBRANE PROTEIN"/>
    <property type="match status" value="1"/>
</dbReference>
<evidence type="ECO:0000256" key="8">
    <source>
        <dbReference type="SAM" id="Phobius"/>
    </source>
</evidence>
<dbReference type="EMBL" id="PEWY01000119">
    <property type="protein sequence ID" value="PIU36826.1"/>
    <property type="molecule type" value="Genomic_DNA"/>
</dbReference>
<proteinExistence type="predicted"/>
<dbReference type="AlphaFoldDB" id="A0A2M6YTM5"/>
<evidence type="ECO:0000313" key="10">
    <source>
        <dbReference type="Proteomes" id="UP000230184"/>
    </source>
</evidence>
<feature type="transmembrane region" description="Helical" evidence="8">
    <location>
        <begin position="116"/>
        <end position="134"/>
    </location>
</feature>
<evidence type="ECO:0000256" key="7">
    <source>
        <dbReference type="ARBA" id="ARBA00023136"/>
    </source>
</evidence>
<evidence type="ECO:0000256" key="1">
    <source>
        <dbReference type="ARBA" id="ARBA00004651"/>
    </source>
</evidence>
<dbReference type="GO" id="GO:0005886">
    <property type="term" value="C:plasma membrane"/>
    <property type="evidence" value="ECO:0007669"/>
    <property type="project" value="UniProtKB-SubCell"/>
</dbReference>
<protein>
    <submittedName>
        <fullName evidence="9">Uncharacterized protein</fullName>
    </submittedName>
</protein>
<keyword evidence="4" id="KW-0808">Transferase</keyword>
<gene>
    <name evidence="9" type="ORF">COT02_04030</name>
</gene>
<feature type="transmembrane region" description="Helical" evidence="8">
    <location>
        <begin position="264"/>
        <end position="290"/>
    </location>
</feature>